<dbReference type="InParanoid" id="A0A6J2YSE0"/>
<feature type="transmembrane region" description="Helical" evidence="5">
    <location>
        <begin position="173"/>
        <end position="191"/>
    </location>
</feature>
<evidence type="ECO:0000256" key="5">
    <source>
        <dbReference type="RuleBase" id="RU004379"/>
    </source>
</evidence>
<dbReference type="GeneID" id="115890206"/>
<dbReference type="InterPro" id="IPR006214">
    <property type="entry name" value="Bax_inhibitor_1-related"/>
</dbReference>
<dbReference type="KEGG" id="soy:115890206"/>
<dbReference type="CDD" id="cd10428">
    <property type="entry name" value="LFG_like"/>
    <property type="match status" value="1"/>
</dbReference>
<comment type="similarity">
    <text evidence="5">Belongs to the BI1 family.</text>
</comment>
<dbReference type="Proteomes" id="UP000504635">
    <property type="component" value="Unplaced"/>
</dbReference>
<dbReference type="AlphaFoldDB" id="A0A6J2YSE0"/>
<organism evidence="7 8">
    <name type="scientific">Sitophilus oryzae</name>
    <name type="common">Rice weevil</name>
    <name type="synonym">Curculio oryzae</name>
    <dbReference type="NCBI Taxonomy" id="7048"/>
    <lineage>
        <taxon>Eukaryota</taxon>
        <taxon>Metazoa</taxon>
        <taxon>Ecdysozoa</taxon>
        <taxon>Arthropoda</taxon>
        <taxon>Hexapoda</taxon>
        <taxon>Insecta</taxon>
        <taxon>Pterygota</taxon>
        <taxon>Neoptera</taxon>
        <taxon>Endopterygota</taxon>
        <taxon>Coleoptera</taxon>
        <taxon>Polyphaga</taxon>
        <taxon>Cucujiformia</taxon>
        <taxon>Curculionidae</taxon>
        <taxon>Dryophthorinae</taxon>
        <taxon>Sitophilus</taxon>
    </lineage>
</organism>
<name>A0A6J2YSE0_SITOR</name>
<feature type="transmembrane region" description="Helical" evidence="5">
    <location>
        <begin position="230"/>
        <end position="252"/>
    </location>
</feature>
<evidence type="ECO:0000313" key="8">
    <source>
        <dbReference type="RefSeq" id="XP_030766227.1"/>
    </source>
</evidence>
<evidence type="ECO:0000256" key="2">
    <source>
        <dbReference type="ARBA" id="ARBA00022692"/>
    </source>
</evidence>
<feature type="transmembrane region" description="Helical" evidence="5">
    <location>
        <begin position="104"/>
        <end position="133"/>
    </location>
</feature>
<dbReference type="Pfam" id="PF01027">
    <property type="entry name" value="Bax1-I"/>
    <property type="match status" value="1"/>
</dbReference>
<dbReference type="PANTHER" id="PTHR23291:SF47">
    <property type="entry name" value="TRANSMEMBRANE BAX INHIBITOR MOTIF CONTAINING 7"/>
    <property type="match status" value="1"/>
</dbReference>
<feature type="transmembrane region" description="Helical" evidence="5">
    <location>
        <begin position="264"/>
        <end position="283"/>
    </location>
</feature>
<evidence type="ECO:0000313" key="7">
    <source>
        <dbReference type="Proteomes" id="UP000504635"/>
    </source>
</evidence>
<keyword evidence="2 5" id="KW-0812">Transmembrane</keyword>
<feature type="region of interest" description="Disordered" evidence="6">
    <location>
        <begin position="1"/>
        <end position="91"/>
    </location>
</feature>
<proteinExistence type="inferred from homology"/>
<sequence length="332" mass="36505">MPTATQPGFQPSTKGSDPYDNPATSDRSLESEDFSGECPAVPGEDLTPPGTVVTQMPTATQPGFQPSTKANDPYDNPGNPEDTGDVKGSDFTDQNNRRGFIRKVYSILMVQLLITFGFVTVFCFHVPTVMFLYSTFILFNMPGLFIIALVVMLVIMISLACWGEFIRKAPANYVMLFIFTMAGGVLVGVLARMYAPYAVWMAVGITAVVCLALTLFTLQTKCDFTTKKGILLVAVIILLVSASVASLLHSLITRKTYNTLLSVLTVNLVYASLGALVFSVYLIYDTQLMMGGKHKYSISPEEYVFAALNLYLDIIYIFPNLFKQSSKNKKKT</sequence>
<evidence type="ECO:0000256" key="3">
    <source>
        <dbReference type="ARBA" id="ARBA00022989"/>
    </source>
</evidence>
<comment type="subcellular location">
    <subcellularLocation>
        <location evidence="1">Membrane</location>
        <topology evidence="1">Multi-pass membrane protein</topology>
    </subcellularLocation>
</comment>
<evidence type="ECO:0000256" key="6">
    <source>
        <dbReference type="SAM" id="MobiDB-lite"/>
    </source>
</evidence>
<protein>
    <submittedName>
        <fullName evidence="8">Protein lifeguard 1-like isoform X1</fullName>
    </submittedName>
</protein>
<feature type="compositionally biased region" description="Polar residues" evidence="6">
    <location>
        <begin position="52"/>
        <end position="70"/>
    </location>
</feature>
<reference evidence="8" key="1">
    <citation type="submission" date="2025-08" db="UniProtKB">
        <authorList>
            <consortium name="RefSeq"/>
        </authorList>
    </citation>
    <scope>IDENTIFICATION</scope>
    <source>
        <tissue evidence="8">Gonads</tissue>
    </source>
</reference>
<feature type="transmembrane region" description="Helical" evidence="5">
    <location>
        <begin position="197"/>
        <end position="218"/>
    </location>
</feature>
<dbReference type="RefSeq" id="XP_030766227.1">
    <property type="nucleotide sequence ID" value="XM_030910367.1"/>
</dbReference>
<accession>A0A6J2YSE0</accession>
<gene>
    <name evidence="8" type="primary">LOC115890206</name>
</gene>
<dbReference type="PANTHER" id="PTHR23291">
    <property type="entry name" value="BAX INHIBITOR-RELATED"/>
    <property type="match status" value="1"/>
</dbReference>
<dbReference type="GO" id="GO:0016020">
    <property type="term" value="C:membrane"/>
    <property type="evidence" value="ECO:0007669"/>
    <property type="project" value="UniProtKB-SubCell"/>
</dbReference>
<evidence type="ECO:0000256" key="4">
    <source>
        <dbReference type="ARBA" id="ARBA00023136"/>
    </source>
</evidence>
<keyword evidence="3 5" id="KW-1133">Transmembrane helix</keyword>
<keyword evidence="4 5" id="KW-0472">Membrane</keyword>
<keyword evidence="7" id="KW-1185">Reference proteome</keyword>
<evidence type="ECO:0000256" key="1">
    <source>
        <dbReference type="ARBA" id="ARBA00004141"/>
    </source>
</evidence>
<dbReference type="OrthoDB" id="7933078at2759"/>
<feature type="transmembrane region" description="Helical" evidence="5">
    <location>
        <begin position="139"/>
        <end position="161"/>
    </location>
</feature>
<feature type="compositionally biased region" description="Polar residues" evidence="6">
    <location>
        <begin position="1"/>
        <end position="15"/>
    </location>
</feature>